<keyword evidence="7" id="KW-0067">ATP-binding</keyword>
<evidence type="ECO:0000256" key="5">
    <source>
        <dbReference type="ARBA" id="ARBA00022741"/>
    </source>
</evidence>
<sequence length="311" mass="35567">MQAVTPSQETAERILQFLLPQIKKHQTRREMTGSRKPFIFGLTGLQGSGKSTLAAALVNTLSAIYGFRTITISLDDFYQTWKDRNALRVSQPSNDLLRVRGQPGTHDIELAEWFFSQFTTETVPKQIGIPIFDKSFFDGDGDRLPPSLWKHVEAEPPVDVVVFEGWCLGFQPLSKDALQRRWSDAMESQTLEKAKMLSNHSLEDLIFVNENLAIYCAHFMGPQHLDCLVGLDAMDLFNVYIWRQQQEDVLRRTKGSGMTDEQVIQFVDGYMPAYELYLDSLREGFFPKGSQKLQLHVLLNEQRTVTKMEPL</sequence>
<keyword evidence="6 10" id="KW-0418">Kinase</keyword>
<dbReference type="FunFam" id="3.40.50.300:FF:001691">
    <property type="entry name" value="Probable ATP-dependent kinase TDA10"/>
    <property type="match status" value="1"/>
</dbReference>
<evidence type="ECO:0000313" key="11">
    <source>
        <dbReference type="Proteomes" id="UP000235786"/>
    </source>
</evidence>
<keyword evidence="8" id="KW-0539">Nucleus</keyword>
<dbReference type="Proteomes" id="UP000235786">
    <property type="component" value="Unassembled WGS sequence"/>
</dbReference>
<dbReference type="PANTHER" id="PTHR10285">
    <property type="entry name" value="URIDINE KINASE"/>
    <property type="match status" value="1"/>
</dbReference>
<reference evidence="10 11" key="1">
    <citation type="submission" date="2016-04" db="EMBL/GenBank/DDBJ databases">
        <title>A degradative enzymes factory behind the ericoid mycorrhizal symbiosis.</title>
        <authorList>
            <consortium name="DOE Joint Genome Institute"/>
            <person name="Martino E."/>
            <person name="Morin E."/>
            <person name="Grelet G."/>
            <person name="Kuo A."/>
            <person name="Kohler A."/>
            <person name="Daghino S."/>
            <person name="Barry K."/>
            <person name="Choi C."/>
            <person name="Cichocki N."/>
            <person name="Clum A."/>
            <person name="Copeland A."/>
            <person name="Hainaut M."/>
            <person name="Haridas S."/>
            <person name="Labutti K."/>
            <person name="Lindquist E."/>
            <person name="Lipzen A."/>
            <person name="Khouja H.-R."/>
            <person name="Murat C."/>
            <person name="Ohm R."/>
            <person name="Olson A."/>
            <person name="Spatafora J."/>
            <person name="Veneault-Fourrey C."/>
            <person name="Henrissat B."/>
            <person name="Grigoriev I."/>
            <person name="Martin F."/>
            <person name="Perotto S."/>
        </authorList>
    </citation>
    <scope>NUCLEOTIDE SEQUENCE [LARGE SCALE GENOMIC DNA]</scope>
    <source>
        <strain evidence="10 11">F</strain>
    </source>
</reference>
<dbReference type="InterPro" id="IPR027417">
    <property type="entry name" value="P-loop_NTPase"/>
</dbReference>
<evidence type="ECO:0000256" key="3">
    <source>
        <dbReference type="ARBA" id="ARBA00022490"/>
    </source>
</evidence>
<evidence type="ECO:0000256" key="2">
    <source>
        <dbReference type="ARBA" id="ARBA00004496"/>
    </source>
</evidence>
<evidence type="ECO:0000313" key="10">
    <source>
        <dbReference type="EMBL" id="PMD33452.1"/>
    </source>
</evidence>
<keyword evidence="11" id="KW-1185">Reference proteome</keyword>
<name>A0A2J6R4L5_HYAVF</name>
<keyword evidence="4" id="KW-0808">Transferase</keyword>
<accession>A0A2J6R4L5</accession>
<dbReference type="EMBL" id="KZ613956">
    <property type="protein sequence ID" value="PMD33452.1"/>
    <property type="molecule type" value="Genomic_DNA"/>
</dbReference>
<dbReference type="SUPFAM" id="SSF52540">
    <property type="entry name" value="P-loop containing nucleoside triphosphate hydrolases"/>
    <property type="match status" value="1"/>
</dbReference>
<dbReference type="STRING" id="1149755.A0A2J6R4L5"/>
<dbReference type="GO" id="GO:0016301">
    <property type="term" value="F:kinase activity"/>
    <property type="evidence" value="ECO:0007669"/>
    <property type="project" value="UniProtKB-KW"/>
</dbReference>
<keyword evidence="3" id="KW-0963">Cytoplasm</keyword>
<dbReference type="Gene3D" id="3.40.50.300">
    <property type="entry name" value="P-loop containing nucleotide triphosphate hydrolases"/>
    <property type="match status" value="1"/>
</dbReference>
<dbReference type="GO" id="GO:0005524">
    <property type="term" value="F:ATP binding"/>
    <property type="evidence" value="ECO:0007669"/>
    <property type="project" value="UniProtKB-KW"/>
</dbReference>
<evidence type="ECO:0000256" key="6">
    <source>
        <dbReference type="ARBA" id="ARBA00022777"/>
    </source>
</evidence>
<evidence type="ECO:0000256" key="8">
    <source>
        <dbReference type="ARBA" id="ARBA00023242"/>
    </source>
</evidence>
<comment type="subcellular location">
    <subcellularLocation>
        <location evidence="2">Cytoplasm</location>
    </subcellularLocation>
    <subcellularLocation>
        <location evidence="1">Nucleus</location>
    </subcellularLocation>
</comment>
<evidence type="ECO:0000256" key="1">
    <source>
        <dbReference type="ARBA" id="ARBA00004123"/>
    </source>
</evidence>
<dbReference type="AlphaFoldDB" id="A0A2J6R4L5"/>
<evidence type="ECO:0000256" key="9">
    <source>
        <dbReference type="ARBA" id="ARBA00061312"/>
    </source>
</evidence>
<dbReference type="GO" id="GO:0005634">
    <property type="term" value="C:nucleus"/>
    <property type="evidence" value="ECO:0007669"/>
    <property type="project" value="UniProtKB-SubCell"/>
</dbReference>
<keyword evidence="5" id="KW-0547">Nucleotide-binding</keyword>
<dbReference type="GO" id="GO:0005737">
    <property type="term" value="C:cytoplasm"/>
    <property type="evidence" value="ECO:0007669"/>
    <property type="project" value="UniProtKB-SubCell"/>
</dbReference>
<evidence type="ECO:0000256" key="7">
    <source>
        <dbReference type="ARBA" id="ARBA00022840"/>
    </source>
</evidence>
<gene>
    <name evidence="10" type="ORF">L207DRAFT_548038</name>
</gene>
<evidence type="ECO:0000256" key="4">
    <source>
        <dbReference type="ARBA" id="ARBA00022679"/>
    </source>
</evidence>
<organism evidence="10 11">
    <name type="scientific">Hyaloscypha variabilis (strain UAMH 11265 / GT02V1 / F)</name>
    <name type="common">Meliniomyces variabilis</name>
    <dbReference type="NCBI Taxonomy" id="1149755"/>
    <lineage>
        <taxon>Eukaryota</taxon>
        <taxon>Fungi</taxon>
        <taxon>Dikarya</taxon>
        <taxon>Ascomycota</taxon>
        <taxon>Pezizomycotina</taxon>
        <taxon>Leotiomycetes</taxon>
        <taxon>Helotiales</taxon>
        <taxon>Hyaloscyphaceae</taxon>
        <taxon>Hyaloscypha</taxon>
        <taxon>Hyaloscypha variabilis</taxon>
    </lineage>
</organism>
<dbReference type="OrthoDB" id="347435at2759"/>
<proteinExistence type="inferred from homology"/>
<comment type="similarity">
    <text evidence="9">Belongs to the GLYK kinase family.</text>
</comment>
<protein>
    <submittedName>
        <fullName evidence="10">D-glycerate 3-kinase-like protein</fullName>
    </submittedName>
</protein>